<dbReference type="Proteomes" id="UP001596191">
    <property type="component" value="Unassembled WGS sequence"/>
</dbReference>
<protein>
    <recommendedName>
        <fullName evidence="3">TPR repeat-containing protein</fullName>
    </recommendedName>
</protein>
<comment type="caution">
    <text evidence="1">The sequence shown here is derived from an EMBL/GenBank/DDBJ whole genome shotgun (WGS) entry which is preliminary data.</text>
</comment>
<organism evidence="1 2">
    <name type="scientific">Levilactobacillus tangyuanensis</name>
    <dbReference type="NCBI Taxonomy" id="2486021"/>
    <lineage>
        <taxon>Bacteria</taxon>
        <taxon>Bacillati</taxon>
        <taxon>Bacillota</taxon>
        <taxon>Bacilli</taxon>
        <taxon>Lactobacillales</taxon>
        <taxon>Lactobacillaceae</taxon>
        <taxon>Levilactobacillus</taxon>
    </lineage>
</organism>
<dbReference type="EMBL" id="JBHSSJ010000003">
    <property type="protein sequence ID" value="MFC6274642.1"/>
    <property type="molecule type" value="Genomic_DNA"/>
</dbReference>
<evidence type="ECO:0008006" key="3">
    <source>
        <dbReference type="Google" id="ProtNLM"/>
    </source>
</evidence>
<accession>A0ABW1TNC7</accession>
<evidence type="ECO:0000313" key="1">
    <source>
        <dbReference type="EMBL" id="MFC6274642.1"/>
    </source>
</evidence>
<proteinExistence type="predicted"/>
<dbReference type="RefSeq" id="WP_225417582.1">
    <property type="nucleotide sequence ID" value="NZ_JBHSSJ010000003.1"/>
</dbReference>
<gene>
    <name evidence="1" type="ORF">ACFQET_03835</name>
</gene>
<sequence length="321" mass="36291">MQEQPDKFMDQAAFKKAVSAFESEHYSEASAAFEALYQEQQVTSLNHYLVASLYHDQQFLAAEQYAAETDASYLSSQRLFELRLQVALANQQFIFAREFVNLPAVKSWRAKGLAEIAAEEQVTRQSLAAKQRVIAKQFSHLGDVSFGEQRRRYERAKQLPLKEFMQGLRFLLVDPFLHPLMKATLLEELMRLRVADTVQLTWIDGTTASVATNDLEPVGKSQAAQTIQRYLQVELGQQDPVKAAGLQQTVTLQLMMLYPYIDRVITSPLAWIQNLAGRPLDPEVTSGELKAICDWQRRLEGLIADLLGQMGPESAENPEKP</sequence>
<keyword evidence="2" id="KW-1185">Reference proteome</keyword>
<reference evidence="2" key="1">
    <citation type="journal article" date="2019" name="Int. J. Syst. Evol. Microbiol.">
        <title>The Global Catalogue of Microorganisms (GCM) 10K type strain sequencing project: providing services to taxonomists for standard genome sequencing and annotation.</title>
        <authorList>
            <consortium name="The Broad Institute Genomics Platform"/>
            <consortium name="The Broad Institute Genome Sequencing Center for Infectious Disease"/>
            <person name="Wu L."/>
            <person name="Ma J."/>
        </authorList>
    </citation>
    <scope>NUCLEOTIDE SEQUENCE [LARGE SCALE GENOMIC DNA]</scope>
    <source>
        <strain evidence="2">CCM 8907</strain>
    </source>
</reference>
<name>A0ABW1TNC7_9LACO</name>
<evidence type="ECO:0000313" key="2">
    <source>
        <dbReference type="Proteomes" id="UP001596191"/>
    </source>
</evidence>